<dbReference type="Proteomes" id="UP001303473">
    <property type="component" value="Unassembled WGS sequence"/>
</dbReference>
<sequence>MSSPLPVPSKAALTALRGLIVGTSCTLALITEDRRRRIKNAVGVIENGEKIKSARRYRAGGSAFALALEEETLLDTSGLIPWPYRPSAHVSSSPSSKLSRREGGVEWIDPLLEQKTAHSTTDTSVRAEDVAASDRQQDASKSSSKGKARSNITTAEKPTPFIQPISEPSLNQQSSIWRSPDRKVLKAHVFPSNDDIVRRVGEASHSRDPRELDAAARLMLDAIDMHLAPDNLDKSWIQASALLCRTYQELGRIGEASELLRRMLLRGPLEEVDYFDHEPLRLIESLLAHESPSQRTSDRRAHIGKLDLAVSLFLPKFTVKPNQPNAGVFDLGKKFLESSFAAEHLKNVVDLYWRCVSVGDDSPEFTAWVITQLGDRNEYKPAIRFFLTCYSKLSPSKESLSQIGDVVVGCVESAHDYKTSQVLTTLQKLSSGVCKMKTQWVMRLLTAHWRRHRNLGEVEALFSSLQTTDLEKIVVHRDGIYRVMIEIALEAGQKSKAESYLEEATAKMPEFVADVRLQGIFARFHAKDGSWEAVQKAFQAMKLDSEEAAKACSQAFVPVLKAYASQHTARETETFMRFYIDELKVPVSRYMVTLMANEYGSLRDFKSFTEWVGYCVSAGFKIDGTFSTAILENCRRRWKFPFRDLRSLFRKLRELNPDFVDKDTERIMVDAALTDSKYSGKAARGRVLSLRIDANKLPTKGKCAREDEVILAMKEAMAYGRPAQAVWIYKRALHLGMPFSRHALQLAVQAQLGLGHDSHDKAYELLRSAQAKDKEDVHSVINHILAEQLRNVKISAGSLEAFDAVQKTLRRFENKKIKLDDTSLNRAALTCLAAGHSQGAVLYALKAAKSIHAEPCYSLRSFTILLSAYAELLDVEAIRWVLAKALASSYREDKLCLSTLKQARKSLRSQLSVREGGAPMDHENRTQVLAALEDAIQQVVAARRHLRTEREALEAESIRIMRQAALDAGRAPVDFDSIPWLGGRSSPRIRDDDANSSEFSEEDDVVSVIEKSPPLQQVAVGQAA</sequence>
<dbReference type="AlphaFoldDB" id="A0AAN6NDL5"/>
<reference evidence="4" key="1">
    <citation type="journal article" date="2023" name="Mol. Phylogenet. Evol.">
        <title>Genome-scale phylogeny and comparative genomics of the fungal order Sordariales.</title>
        <authorList>
            <person name="Hensen N."/>
            <person name="Bonometti L."/>
            <person name="Westerberg I."/>
            <person name="Brannstrom I.O."/>
            <person name="Guillou S."/>
            <person name="Cros-Aarteil S."/>
            <person name="Calhoun S."/>
            <person name="Haridas S."/>
            <person name="Kuo A."/>
            <person name="Mondo S."/>
            <person name="Pangilinan J."/>
            <person name="Riley R."/>
            <person name="LaButti K."/>
            <person name="Andreopoulos B."/>
            <person name="Lipzen A."/>
            <person name="Chen C."/>
            <person name="Yan M."/>
            <person name="Daum C."/>
            <person name="Ng V."/>
            <person name="Clum A."/>
            <person name="Steindorff A."/>
            <person name="Ohm R.A."/>
            <person name="Martin F."/>
            <person name="Silar P."/>
            <person name="Natvig D.O."/>
            <person name="Lalanne C."/>
            <person name="Gautier V."/>
            <person name="Ament-Velasquez S.L."/>
            <person name="Kruys A."/>
            <person name="Hutchinson M.I."/>
            <person name="Powell A.J."/>
            <person name="Barry K."/>
            <person name="Miller A.N."/>
            <person name="Grigoriev I.V."/>
            <person name="Debuchy R."/>
            <person name="Gladieux P."/>
            <person name="Hiltunen Thoren M."/>
            <person name="Johannesson H."/>
        </authorList>
    </citation>
    <scope>NUCLEOTIDE SEQUENCE [LARGE SCALE GENOMIC DNA]</scope>
    <source>
        <strain evidence="4">CBS 340.73</strain>
    </source>
</reference>
<keyword evidence="4" id="KW-1185">Reference proteome</keyword>
<accession>A0AAN6NDL5</accession>
<evidence type="ECO:0000256" key="1">
    <source>
        <dbReference type="SAM" id="Coils"/>
    </source>
</evidence>
<evidence type="ECO:0000256" key="2">
    <source>
        <dbReference type="SAM" id="MobiDB-lite"/>
    </source>
</evidence>
<keyword evidence="1" id="KW-0175">Coiled coil</keyword>
<feature type="region of interest" description="Disordered" evidence="2">
    <location>
        <begin position="112"/>
        <end position="174"/>
    </location>
</feature>
<proteinExistence type="predicted"/>
<dbReference type="EMBL" id="MU853763">
    <property type="protein sequence ID" value="KAK3943810.1"/>
    <property type="molecule type" value="Genomic_DNA"/>
</dbReference>
<feature type="coiled-coil region" evidence="1">
    <location>
        <begin position="929"/>
        <end position="956"/>
    </location>
</feature>
<gene>
    <name evidence="3" type="ORF">QBC46DRAFT_376306</name>
</gene>
<comment type="caution">
    <text evidence="3">The sequence shown here is derived from an EMBL/GenBank/DDBJ whole genome shotgun (WGS) entry which is preliminary data.</text>
</comment>
<feature type="region of interest" description="Disordered" evidence="2">
    <location>
        <begin position="984"/>
        <end position="1024"/>
    </location>
</feature>
<evidence type="ECO:0000313" key="4">
    <source>
        <dbReference type="Proteomes" id="UP001303473"/>
    </source>
</evidence>
<organism evidence="3 4">
    <name type="scientific">Diplogelasinospora grovesii</name>
    <dbReference type="NCBI Taxonomy" id="303347"/>
    <lineage>
        <taxon>Eukaryota</taxon>
        <taxon>Fungi</taxon>
        <taxon>Dikarya</taxon>
        <taxon>Ascomycota</taxon>
        <taxon>Pezizomycotina</taxon>
        <taxon>Sordariomycetes</taxon>
        <taxon>Sordariomycetidae</taxon>
        <taxon>Sordariales</taxon>
        <taxon>Diplogelasinosporaceae</taxon>
        <taxon>Diplogelasinospora</taxon>
    </lineage>
</organism>
<name>A0AAN6NDL5_9PEZI</name>
<evidence type="ECO:0000313" key="3">
    <source>
        <dbReference type="EMBL" id="KAK3943810.1"/>
    </source>
</evidence>
<protein>
    <recommendedName>
        <fullName evidence="5">Pentatricopeptide repeat protein</fullName>
    </recommendedName>
</protein>
<evidence type="ECO:0008006" key="5">
    <source>
        <dbReference type="Google" id="ProtNLM"/>
    </source>
</evidence>